<name>A0AAV7MQH8_PLEWA</name>
<dbReference type="InterPro" id="IPR031602">
    <property type="entry name" value="CIPC"/>
</dbReference>
<sequence length="417" mass="44397">MEGEQLAAGGHKSAQSRLSRLPRMKQRALYLGMATAESDKDSGFSDGASDCQSSLELVDSEDVRSVLCWSAKDGTVQNPGTKNSSFTGLSPVLMMKNVFFRQANASVPQSWAVHPPFEVTSQSQPQILFLPSAAPTLLSPPTSSERRGYLPILNSYAKIAPQPNKEGSVLHGNETNNADGPSKQKRLCVEKHETNVPGTLSRKSSTLSINSDSLSCKNHLLPSKSDLLSHSADAVNTSAQKSGKGAVLQSSSAAVASSPAPTLLSSASIDMPMDSVPIFKAGQSQTSKTAKEELPSVAKMAVYISPPAGEVCSSSELSVQDQQSKSKRFQNTLDVLHKSGLLEITMKTKELARQNRATQAELDLLKEQVQLLMEAMQSSLPQAWAKLHESLSAGAPKTESGLADGGILQVSLESFGM</sequence>
<evidence type="ECO:0000256" key="2">
    <source>
        <dbReference type="SAM" id="MobiDB-lite"/>
    </source>
</evidence>
<dbReference type="Proteomes" id="UP001066276">
    <property type="component" value="Chromosome 9"/>
</dbReference>
<proteinExistence type="predicted"/>
<gene>
    <name evidence="3" type="ORF">NDU88_002128</name>
</gene>
<dbReference type="Pfam" id="PF15800">
    <property type="entry name" value="CiPC"/>
    <property type="match status" value="1"/>
</dbReference>
<dbReference type="GO" id="GO:0045892">
    <property type="term" value="P:negative regulation of DNA-templated transcription"/>
    <property type="evidence" value="ECO:0007669"/>
    <property type="project" value="InterPro"/>
</dbReference>
<dbReference type="AlphaFoldDB" id="A0AAV7MQH8"/>
<reference evidence="3" key="1">
    <citation type="journal article" date="2022" name="bioRxiv">
        <title>Sequencing and chromosome-scale assembly of the giantPleurodeles waltlgenome.</title>
        <authorList>
            <person name="Brown T."/>
            <person name="Elewa A."/>
            <person name="Iarovenko S."/>
            <person name="Subramanian E."/>
            <person name="Araus A.J."/>
            <person name="Petzold A."/>
            <person name="Susuki M."/>
            <person name="Suzuki K.-i.T."/>
            <person name="Hayashi T."/>
            <person name="Toyoda A."/>
            <person name="Oliveira C."/>
            <person name="Osipova E."/>
            <person name="Leigh N.D."/>
            <person name="Simon A."/>
            <person name="Yun M.H."/>
        </authorList>
    </citation>
    <scope>NUCLEOTIDE SEQUENCE</scope>
    <source>
        <strain evidence="3">20211129_DDA</strain>
        <tissue evidence="3">Liver</tissue>
    </source>
</reference>
<evidence type="ECO:0000313" key="4">
    <source>
        <dbReference type="Proteomes" id="UP001066276"/>
    </source>
</evidence>
<keyword evidence="4" id="KW-1185">Reference proteome</keyword>
<evidence type="ECO:0000313" key="3">
    <source>
        <dbReference type="EMBL" id="KAJ1104719.1"/>
    </source>
</evidence>
<protein>
    <recommendedName>
        <fullName evidence="5">CLOCK-interacting pacemaker</fullName>
    </recommendedName>
</protein>
<feature type="region of interest" description="Disordered" evidence="2">
    <location>
        <begin position="1"/>
        <end position="21"/>
    </location>
</feature>
<evidence type="ECO:0000256" key="1">
    <source>
        <dbReference type="SAM" id="Coils"/>
    </source>
</evidence>
<evidence type="ECO:0008006" key="5">
    <source>
        <dbReference type="Google" id="ProtNLM"/>
    </source>
</evidence>
<dbReference type="EMBL" id="JANPWB010000013">
    <property type="protein sequence ID" value="KAJ1104719.1"/>
    <property type="molecule type" value="Genomic_DNA"/>
</dbReference>
<organism evidence="3 4">
    <name type="scientific">Pleurodeles waltl</name>
    <name type="common">Iberian ribbed newt</name>
    <dbReference type="NCBI Taxonomy" id="8319"/>
    <lineage>
        <taxon>Eukaryota</taxon>
        <taxon>Metazoa</taxon>
        <taxon>Chordata</taxon>
        <taxon>Craniata</taxon>
        <taxon>Vertebrata</taxon>
        <taxon>Euteleostomi</taxon>
        <taxon>Amphibia</taxon>
        <taxon>Batrachia</taxon>
        <taxon>Caudata</taxon>
        <taxon>Salamandroidea</taxon>
        <taxon>Salamandridae</taxon>
        <taxon>Pleurodelinae</taxon>
        <taxon>Pleurodeles</taxon>
    </lineage>
</organism>
<dbReference type="PANTHER" id="PTHR34648">
    <property type="entry name" value="CLOCK-INTERACTING PACEMAKER"/>
    <property type="match status" value="1"/>
</dbReference>
<keyword evidence="1" id="KW-0175">Coiled coil</keyword>
<accession>A0AAV7MQH8</accession>
<dbReference type="PANTHER" id="PTHR34648:SF1">
    <property type="entry name" value="CLOCK-INTERACTING PACEMAKER"/>
    <property type="match status" value="1"/>
</dbReference>
<dbReference type="GO" id="GO:0005634">
    <property type="term" value="C:nucleus"/>
    <property type="evidence" value="ECO:0007669"/>
    <property type="project" value="TreeGrafter"/>
</dbReference>
<feature type="coiled-coil region" evidence="1">
    <location>
        <begin position="348"/>
        <end position="375"/>
    </location>
</feature>
<dbReference type="GO" id="GO:0042754">
    <property type="term" value="P:negative regulation of circadian rhythm"/>
    <property type="evidence" value="ECO:0007669"/>
    <property type="project" value="InterPro"/>
</dbReference>
<comment type="caution">
    <text evidence="3">The sequence shown here is derived from an EMBL/GenBank/DDBJ whole genome shotgun (WGS) entry which is preliminary data.</text>
</comment>